<evidence type="ECO:0000313" key="4">
    <source>
        <dbReference type="Proteomes" id="UP001642409"/>
    </source>
</evidence>
<evidence type="ECO:0000313" key="2">
    <source>
        <dbReference type="EMBL" id="CAI9929787.1"/>
    </source>
</evidence>
<dbReference type="EMBL" id="CATOUU010000440">
    <property type="protein sequence ID" value="CAI9929787.1"/>
    <property type="molecule type" value="Genomic_DNA"/>
</dbReference>
<keyword evidence="1" id="KW-0812">Transmembrane</keyword>
<sequence>MIQFAVIYSLLCFQTNTTVLLDVQTRELVFKAWSRTDDAREMKVCKQLNGDIFKLSVQTGAYNYELTTLQTYDVTKYIEINIPCADVATSCNTAFKAKSAIYTMEFQEAKQVITEAASNLRRLDFNRKACVVDTALLYGQNVQIAPGTFTNMFQVQGTAQNCKYPLDDMATLIGNDPTKKKALFSFFAYPNFQANMPLFSITTALLVQMGQYPCIMMGDPLEIAWCDNMIQTLATSSFGYVLMHYYVPGLIPNRDGTLTRVANYTNVIQSNQVKDALQATLDCYSGQNIEIFANTILLTNTLNPSMVYCKKPMAEFIGIPYDKIVTRISFQQNEDFRTGKVYTLDFNTQSQMMNTTSEWLSCSSSTDEVKCNEVLSYGAKISSYFLNAQQIVYKDNNIVKILPLSPTMTLSCYSDATAEIFDQETCVTITNICTNNITSASNKQFTYSFGNEGKYSKNLLNITSQAVFPNSENKYCVNYDFSDSLITEITDQYADVPTTGVITIGSVQVPISSATDASNILPVKNIEWFIVGIAGLTFIIVGISIWKLGVVFFFFFLFFFVVGGWWGWFWCWGVGGGGGGGGCGVGCCFVWVWFWVAFCLTQGIYIYIYIYIVIYSLLCFQTNTTVLLDVQTRELVFKAWSRTDDAREMKVCKQLNGDIFKLSVQTGAYNYELTQLQTYDVTKYIEIKIPCADVATSCNTAFKAKSAIYMMEFQEAKQIITEAASNLRRLDFNRKACIVDTALLYGQNIQIAPGTYSNMFKVQGTAQSCKYPLDSMATLIGQDPTKKKALFSFFAYPNFQAYMPVFSVTTSILVQMGQYPCVTMSQPAERLWCDNMIQTLATSSFGYVLMHYYVPGLIPNRDGTITRAANYTNVMQTNQVKDALQATLDCYSSQNIELFANTILLTNTLNPSMVYCKKPMAEFIGIPYDKIVTRISFQQNEDFRSGKVYTLDFNTQSQMMNTTSEWLSCSSSTDEVKCNEVLSYGAKISSYFLNAQQIVYKDNNIVKILPLSPTMTLSCYSDATAEIFDQETCVTITNICTNNITSASNKQFTYSFGNEGKYSKNLLNITSQAVFPNSENKYCVNYDFSDSLITEITDQYADVPTTGVITIGSVQVPISSATDASNILPVKNIEWFIVGIAGLTFIIVGISIWKPWV</sequence>
<reference evidence="2" key="1">
    <citation type="submission" date="2023-06" db="EMBL/GenBank/DDBJ databases">
        <authorList>
            <person name="Kurt Z."/>
        </authorList>
    </citation>
    <scope>NUCLEOTIDE SEQUENCE</scope>
</reference>
<gene>
    <name evidence="3" type="ORF">HINF_LOCUS12901</name>
    <name evidence="2" type="ORF">HINF_LOCUS17432</name>
</gene>
<feature type="transmembrane region" description="Helical" evidence="1">
    <location>
        <begin position="1135"/>
        <end position="1153"/>
    </location>
</feature>
<keyword evidence="4" id="KW-1185">Reference proteome</keyword>
<evidence type="ECO:0000256" key="1">
    <source>
        <dbReference type="SAM" id="Phobius"/>
    </source>
</evidence>
<feature type="transmembrane region" description="Helical" evidence="1">
    <location>
        <begin position="576"/>
        <end position="597"/>
    </location>
</feature>
<reference evidence="3 4" key="2">
    <citation type="submission" date="2024-07" db="EMBL/GenBank/DDBJ databases">
        <authorList>
            <person name="Akdeniz Z."/>
        </authorList>
    </citation>
    <scope>NUCLEOTIDE SEQUENCE [LARGE SCALE GENOMIC DNA]</scope>
</reference>
<feature type="transmembrane region" description="Helical" evidence="1">
    <location>
        <begin position="551"/>
        <end position="570"/>
    </location>
</feature>
<comment type="caution">
    <text evidence="2">The sequence shown here is derived from an EMBL/GenBank/DDBJ whole genome shotgun (WGS) entry which is preliminary data.</text>
</comment>
<dbReference type="EMBL" id="CAXDID020000029">
    <property type="protein sequence ID" value="CAL5993088.1"/>
    <property type="molecule type" value="Genomic_DNA"/>
</dbReference>
<name>A0AA86TWL1_9EUKA</name>
<protein>
    <submittedName>
        <fullName evidence="2">Uncharacterized protein</fullName>
    </submittedName>
</protein>
<keyword evidence="1" id="KW-1133">Transmembrane helix</keyword>
<feature type="transmembrane region" description="Helical" evidence="1">
    <location>
        <begin position="604"/>
        <end position="623"/>
    </location>
</feature>
<dbReference type="Proteomes" id="UP001642409">
    <property type="component" value="Unassembled WGS sequence"/>
</dbReference>
<feature type="transmembrane region" description="Helical" evidence="1">
    <location>
        <begin position="528"/>
        <end position="546"/>
    </location>
</feature>
<accession>A0AA86TWL1</accession>
<dbReference type="AlphaFoldDB" id="A0AA86TWL1"/>
<proteinExistence type="predicted"/>
<organism evidence="2">
    <name type="scientific">Hexamita inflata</name>
    <dbReference type="NCBI Taxonomy" id="28002"/>
    <lineage>
        <taxon>Eukaryota</taxon>
        <taxon>Metamonada</taxon>
        <taxon>Diplomonadida</taxon>
        <taxon>Hexamitidae</taxon>
        <taxon>Hexamitinae</taxon>
        <taxon>Hexamita</taxon>
    </lineage>
</organism>
<evidence type="ECO:0000313" key="3">
    <source>
        <dbReference type="EMBL" id="CAL5993088.1"/>
    </source>
</evidence>
<keyword evidence="1" id="KW-0472">Membrane</keyword>